<protein>
    <submittedName>
        <fullName evidence="1">Chromo domain-containing protein</fullName>
    </submittedName>
</protein>
<evidence type="ECO:0000313" key="2">
    <source>
        <dbReference type="Proteomes" id="UP001054837"/>
    </source>
</evidence>
<sequence length="107" mass="12880">MYNTSSQVQFHFAVNHVVKISKARKVFRKGYLNGWTEETFKIYKWYPPNHPTYVLHDLFGKEIAVRFMQKRYTIDFQATEKIIRTYSKGSSRQLLVKWIGFEDSFNF</sequence>
<reference evidence="1 2" key="1">
    <citation type="submission" date="2021-06" db="EMBL/GenBank/DDBJ databases">
        <title>Caerostris darwini draft genome.</title>
        <authorList>
            <person name="Kono N."/>
            <person name="Arakawa K."/>
        </authorList>
    </citation>
    <scope>NUCLEOTIDE SEQUENCE [LARGE SCALE GENOMIC DNA]</scope>
</reference>
<accession>A0AAV4PXN6</accession>
<dbReference type="Proteomes" id="UP001054837">
    <property type="component" value="Unassembled WGS sequence"/>
</dbReference>
<proteinExistence type="predicted"/>
<comment type="caution">
    <text evidence="1">The sequence shown here is derived from an EMBL/GenBank/DDBJ whole genome shotgun (WGS) entry which is preliminary data.</text>
</comment>
<dbReference type="PANTHER" id="PTHR46585:SF1">
    <property type="entry name" value="CHROMO DOMAIN-CONTAINING PROTEIN"/>
    <property type="match status" value="1"/>
</dbReference>
<evidence type="ECO:0000313" key="1">
    <source>
        <dbReference type="EMBL" id="GIY02173.1"/>
    </source>
</evidence>
<keyword evidence="2" id="KW-1185">Reference proteome</keyword>
<gene>
    <name evidence="1" type="primary">AVEN_209124_1</name>
    <name evidence="1" type="ORF">CDAR_115711</name>
</gene>
<dbReference type="EMBL" id="BPLQ01003650">
    <property type="protein sequence ID" value="GIY02173.1"/>
    <property type="molecule type" value="Genomic_DNA"/>
</dbReference>
<dbReference type="AlphaFoldDB" id="A0AAV4PXN6"/>
<organism evidence="1 2">
    <name type="scientific">Caerostris darwini</name>
    <dbReference type="NCBI Taxonomy" id="1538125"/>
    <lineage>
        <taxon>Eukaryota</taxon>
        <taxon>Metazoa</taxon>
        <taxon>Ecdysozoa</taxon>
        <taxon>Arthropoda</taxon>
        <taxon>Chelicerata</taxon>
        <taxon>Arachnida</taxon>
        <taxon>Araneae</taxon>
        <taxon>Araneomorphae</taxon>
        <taxon>Entelegynae</taxon>
        <taxon>Araneoidea</taxon>
        <taxon>Araneidae</taxon>
        <taxon>Caerostris</taxon>
    </lineage>
</organism>
<name>A0AAV4PXN6_9ARAC</name>
<dbReference type="PANTHER" id="PTHR46585">
    <property type="entry name" value="INTEGRASE CORE DOMAIN CONTAINING PROTEIN"/>
    <property type="match status" value="1"/>
</dbReference>